<feature type="transmembrane region" description="Helical" evidence="3">
    <location>
        <begin position="202"/>
        <end position="222"/>
    </location>
</feature>
<feature type="transmembrane region" description="Helical" evidence="3">
    <location>
        <begin position="9"/>
        <end position="29"/>
    </location>
</feature>
<keyword evidence="2 4" id="KW-0808">Transferase</keyword>
<keyword evidence="3" id="KW-1133">Transmembrane helix</keyword>
<accession>E3CZJ6</accession>
<dbReference type="Proteomes" id="UP000005096">
    <property type="component" value="Chromosome"/>
</dbReference>
<feature type="transmembrane region" description="Helical" evidence="3">
    <location>
        <begin position="173"/>
        <end position="190"/>
    </location>
</feature>
<protein>
    <submittedName>
        <fullName evidence="4">Glycosyl transferase, WecB/TagA/CpsF family</fullName>
        <ecNumber evidence="4">2.4.1.187</ecNumber>
    </submittedName>
</protein>
<name>E3CZJ6_9BACT</name>
<reference evidence="4 5" key="1">
    <citation type="journal article" date="2010" name="Stand. Genomic Sci.">
        <title>Non-contiguous finished genome sequence of Aminomonas paucivorans type strain (GLU-3).</title>
        <authorList>
            <person name="Pitluck S."/>
            <person name="Yasawong M."/>
            <person name="Held B."/>
            <person name="Lapidus A."/>
            <person name="Nolan M."/>
            <person name="Copeland A."/>
            <person name="Lucas S."/>
            <person name="Del Rio T.G."/>
            <person name="Tice H."/>
            <person name="Cheng J.F."/>
            <person name="Chertkov O."/>
            <person name="Goodwin L."/>
            <person name="Tapia R."/>
            <person name="Han C."/>
            <person name="Liolios K."/>
            <person name="Ivanova N."/>
            <person name="Mavromatis K."/>
            <person name="Ovchinnikova G."/>
            <person name="Pati A."/>
            <person name="Chen A."/>
            <person name="Palaniappan K."/>
            <person name="Land M."/>
            <person name="Hauser L."/>
            <person name="Chang Y.J."/>
            <person name="Jeffries C.D."/>
            <person name="Pukall R."/>
            <person name="Spring S."/>
            <person name="Rohde M."/>
            <person name="Sikorski J."/>
            <person name="Goker M."/>
            <person name="Woyke T."/>
            <person name="Bristow J."/>
            <person name="Eisen J.A."/>
            <person name="Markowitz V."/>
            <person name="Hugenholtz P."/>
            <person name="Kyrpides N.C."/>
            <person name="Klenk H.P."/>
        </authorList>
    </citation>
    <scope>NUCLEOTIDE SEQUENCE [LARGE SCALE GENOMIC DNA]</scope>
    <source>
        <strain evidence="4 5">DSM 12260</strain>
    </source>
</reference>
<feature type="transmembrane region" description="Helical" evidence="3">
    <location>
        <begin position="302"/>
        <end position="322"/>
    </location>
</feature>
<dbReference type="HOGENOM" id="CLU_477904_0_0_0"/>
<sequence length="595" mass="65597">MFSLAPEEIHLLTVLGALAVVCLLVQRFFKPYLERDQYYYLKDITLIGAWALCGIWSQSPLLRATITAGVAAALLGFCQRVQKKWDLRPGFWLIGLGLALWGPRITFFGLPQGAFHYLSEIPSLLVSAFWIGLFPCLFQEIDEVPGLGGTLLAAGWTLMLAVTLLASGGWNDAVFASLTGFVFILVFWSRHIHVYRRLGEPLAALWGTLMAGTAILGVTKGLTFSTLLVLPLGLFALPLLEASIHLLSTAFASRRTGNLVLYRLLINQGVDHPTAVHTVTALCTLLGLFVVSGQMGFSSVPFVLAGLLFLCVSSVVLWAFLFRRNPHPERRPRIWGAVVDNVSLHYALGKVRSWVGGGEPHRIFTVDALAALRSRSDEAYREAVGEADLVLPDGKGLIWAFRFLGTPIQERLPGVEFVEHLCRQASGEGWPVFFLGGKPGIAEKAARALGERHRDLVVAGCRDGYFRPSEEPEVLEAIRNSGARVLFLGLGVPRQELWLHLHARTAPGSPAALPGIVGMGIGGSMDVLSGELRRAPALWQRWGMEWLYRTLQEPWRWKRVIRLPLFVLLVLWTRLVGDSLAKEQEDSGSNRQGGF</sequence>
<evidence type="ECO:0000256" key="3">
    <source>
        <dbReference type="SAM" id="Phobius"/>
    </source>
</evidence>
<organism evidence="4 5">
    <name type="scientific">Aminomonas paucivorans DSM 12260</name>
    <dbReference type="NCBI Taxonomy" id="584708"/>
    <lineage>
        <taxon>Bacteria</taxon>
        <taxon>Thermotogati</taxon>
        <taxon>Synergistota</taxon>
        <taxon>Synergistia</taxon>
        <taxon>Synergistales</taxon>
        <taxon>Synergistaceae</taxon>
        <taxon>Aminomonas</taxon>
    </lineage>
</organism>
<feature type="transmembrane region" description="Helical" evidence="3">
    <location>
        <begin position="121"/>
        <end position="138"/>
    </location>
</feature>
<dbReference type="EC" id="2.4.1.187" evidence="4"/>
<dbReference type="CDD" id="cd06533">
    <property type="entry name" value="Glyco_transf_WecG_TagA"/>
    <property type="match status" value="1"/>
</dbReference>
<dbReference type="AlphaFoldDB" id="E3CZJ6"/>
<dbReference type="Pfam" id="PF03808">
    <property type="entry name" value="Glyco_tran_WecG"/>
    <property type="match status" value="1"/>
</dbReference>
<feature type="transmembrane region" description="Helical" evidence="3">
    <location>
        <begin position="90"/>
        <end position="109"/>
    </location>
</feature>
<dbReference type="GO" id="GO:0047244">
    <property type="term" value="F:N-acetylglucosaminyldiphosphoundecaprenol N-acetyl-beta-D-mannosaminyltransferase activity"/>
    <property type="evidence" value="ECO:0007669"/>
    <property type="project" value="UniProtKB-EC"/>
</dbReference>
<keyword evidence="5" id="KW-1185">Reference proteome</keyword>
<proteinExistence type="predicted"/>
<dbReference type="PaxDb" id="584708-Apau_1359"/>
<feature type="transmembrane region" description="Helical" evidence="3">
    <location>
        <begin position="150"/>
        <end position="167"/>
    </location>
</feature>
<keyword evidence="1 4" id="KW-0328">Glycosyltransferase</keyword>
<evidence type="ECO:0000313" key="4">
    <source>
        <dbReference type="EMBL" id="EFQ23780.1"/>
    </source>
</evidence>
<dbReference type="InterPro" id="IPR004629">
    <property type="entry name" value="WecG_TagA_CpsF"/>
</dbReference>
<dbReference type="eggNOG" id="COG1922">
    <property type="taxonomic scope" value="Bacteria"/>
</dbReference>
<dbReference type="STRING" id="584708.Apau_1359"/>
<evidence type="ECO:0000313" key="5">
    <source>
        <dbReference type="Proteomes" id="UP000005096"/>
    </source>
</evidence>
<keyword evidence="3" id="KW-0812">Transmembrane</keyword>
<evidence type="ECO:0000256" key="2">
    <source>
        <dbReference type="ARBA" id="ARBA00022679"/>
    </source>
</evidence>
<dbReference type="RefSeq" id="WP_006300984.1">
    <property type="nucleotide sequence ID" value="NZ_CM001022.1"/>
</dbReference>
<keyword evidence="3" id="KW-0472">Membrane</keyword>
<gene>
    <name evidence="4" type="ORF">Apau_1359</name>
</gene>
<feature type="transmembrane region" description="Helical" evidence="3">
    <location>
        <begin position="274"/>
        <end position="296"/>
    </location>
</feature>
<dbReference type="EMBL" id="CM001022">
    <property type="protein sequence ID" value="EFQ23780.1"/>
    <property type="molecule type" value="Genomic_DNA"/>
</dbReference>
<evidence type="ECO:0000256" key="1">
    <source>
        <dbReference type="ARBA" id="ARBA00022676"/>
    </source>
</evidence>
<dbReference type="PANTHER" id="PTHR34136">
    <property type="match status" value="1"/>
</dbReference>
<dbReference type="NCBIfam" id="TIGR00696">
    <property type="entry name" value="wecG_tagA_cpsF"/>
    <property type="match status" value="1"/>
</dbReference>
<dbReference type="PANTHER" id="PTHR34136:SF1">
    <property type="entry name" value="UDP-N-ACETYL-D-MANNOSAMINURONIC ACID TRANSFERASE"/>
    <property type="match status" value="1"/>
</dbReference>